<proteinExistence type="predicted"/>
<evidence type="ECO:0000313" key="1">
    <source>
        <dbReference type="EMBL" id="CAA9325881.1"/>
    </source>
</evidence>
<reference evidence="1" key="1">
    <citation type="submission" date="2020-02" db="EMBL/GenBank/DDBJ databases">
        <authorList>
            <person name="Meier V. D."/>
        </authorList>
    </citation>
    <scope>NUCLEOTIDE SEQUENCE</scope>
    <source>
        <strain evidence="1">AVDCRST_MAG68</strain>
    </source>
</reference>
<gene>
    <name evidence="1" type="ORF">AVDCRST_MAG68-2154</name>
</gene>
<dbReference type="EMBL" id="CADCTW010000103">
    <property type="protein sequence ID" value="CAA9325881.1"/>
    <property type="molecule type" value="Genomic_DNA"/>
</dbReference>
<sequence>MRPRALRQDWGHLACHPPHTRRLRVPAPAHASSVSLCLCVSV</sequence>
<accession>A0A6J4L7B4</accession>
<name>A0A6J4L7B4_9BACT</name>
<organism evidence="1">
    <name type="scientific">uncultured Gemmatimonadota bacterium</name>
    <dbReference type="NCBI Taxonomy" id="203437"/>
    <lineage>
        <taxon>Bacteria</taxon>
        <taxon>Pseudomonadati</taxon>
        <taxon>Gemmatimonadota</taxon>
        <taxon>environmental samples</taxon>
    </lineage>
</organism>
<protein>
    <submittedName>
        <fullName evidence="1">Uncharacterized protein</fullName>
    </submittedName>
</protein>
<dbReference type="AlphaFoldDB" id="A0A6J4L7B4"/>